<evidence type="ECO:0000313" key="3">
    <source>
        <dbReference type="EMBL" id="KAL1596717.1"/>
    </source>
</evidence>
<dbReference type="EMBL" id="JAKIXB020000028">
    <property type="protein sequence ID" value="KAL1596717.1"/>
    <property type="molecule type" value="Genomic_DNA"/>
</dbReference>
<evidence type="ECO:0000313" key="4">
    <source>
        <dbReference type="Proteomes" id="UP001521222"/>
    </source>
</evidence>
<feature type="region of interest" description="Disordered" evidence="2">
    <location>
        <begin position="1"/>
        <end position="28"/>
    </location>
</feature>
<accession>A0ABR3QX39</accession>
<dbReference type="Proteomes" id="UP001521222">
    <property type="component" value="Unassembled WGS sequence"/>
</dbReference>
<proteinExistence type="predicted"/>
<keyword evidence="4" id="KW-1185">Reference proteome</keyword>
<feature type="coiled-coil region" evidence="1">
    <location>
        <begin position="506"/>
        <end position="533"/>
    </location>
</feature>
<keyword evidence="1" id="KW-0175">Coiled coil</keyword>
<comment type="caution">
    <text evidence="3">The sequence shown here is derived from an EMBL/GenBank/DDBJ whole genome shotgun (WGS) entry which is preliminary data.</text>
</comment>
<protein>
    <submittedName>
        <fullName evidence="3">Uncharacterized protein</fullName>
    </submittedName>
</protein>
<gene>
    <name evidence="3" type="ORF">SLS59_007748</name>
</gene>
<evidence type="ECO:0000256" key="2">
    <source>
        <dbReference type="SAM" id="MobiDB-lite"/>
    </source>
</evidence>
<reference evidence="3 4" key="1">
    <citation type="submission" date="2024-02" db="EMBL/GenBank/DDBJ databases">
        <title>De novo assembly and annotation of 12 fungi associated with fruit tree decline syndrome in Ontario, Canada.</title>
        <authorList>
            <person name="Sulman M."/>
            <person name="Ellouze W."/>
            <person name="Ilyukhin E."/>
        </authorList>
    </citation>
    <scope>NUCLEOTIDE SEQUENCE [LARGE SCALE GENOMIC DNA]</scope>
    <source>
        <strain evidence="3 4">M97-236</strain>
    </source>
</reference>
<organism evidence="3 4">
    <name type="scientific">Nothophoma quercina</name>
    <dbReference type="NCBI Taxonomy" id="749835"/>
    <lineage>
        <taxon>Eukaryota</taxon>
        <taxon>Fungi</taxon>
        <taxon>Dikarya</taxon>
        <taxon>Ascomycota</taxon>
        <taxon>Pezizomycotina</taxon>
        <taxon>Dothideomycetes</taxon>
        <taxon>Pleosporomycetidae</taxon>
        <taxon>Pleosporales</taxon>
        <taxon>Pleosporineae</taxon>
        <taxon>Didymellaceae</taxon>
        <taxon>Nothophoma</taxon>
    </lineage>
</organism>
<sequence length="541" mass="60829">MSRESKPVFTSAKQVPKLQPQLQRETTPQNLTLNEPIASPFDVVLSTSCELPAVDSTGWQLMYPAGGSTHPAYPWPPADPRLTFHAHLVPLLNGLPDVAQAPKLKLPLGWRHLSWAGLHPIAFDPHQQLFKLTPVGPLPLTSEELHQGGLQEYAPGGRLHPEYGLLPIMSTIGDGSDYEVFNFEGIDWTLPWAECHDILPIEASKPLKTDIEVDFHVSPIVLAPPHYLEASDCPDGIIDLEEGWRWLSGREESPLFTFTATPGKIWRGTGVRRTSRKYKAPITSLMANAMAEKQEDNPERYLLNQDTREFDAFKSVATPVHINIALMLDVEFTLVEFLSYFPHHYQWRKGGDRLIRSGMGASDIANFVNMSRRLPGTAVCSNSSVNDHAFWTKLEEGMKVKVKPFKHGICSYTAENWAYDVWELTDYPLLALAHGLVELPSGLDAGPLTALIQWCRNNKRYKAMLSEVPVLLEEAGIESLIELGNGVDPDQQVLARHIEAIKKDRLRVLKEIREKKELDAVKEEKEIEAAKEKKSKRRKLE</sequence>
<name>A0ABR3QX39_9PLEO</name>
<evidence type="ECO:0000256" key="1">
    <source>
        <dbReference type="SAM" id="Coils"/>
    </source>
</evidence>